<evidence type="ECO:0000313" key="2">
    <source>
        <dbReference type="EMBL" id="WVZ54068.1"/>
    </source>
</evidence>
<gene>
    <name evidence="2" type="ORF">U9M48_004933</name>
</gene>
<feature type="region of interest" description="Disordered" evidence="1">
    <location>
        <begin position="22"/>
        <end position="67"/>
    </location>
</feature>
<proteinExistence type="predicted"/>
<feature type="compositionally biased region" description="Low complexity" evidence="1">
    <location>
        <begin position="22"/>
        <end position="35"/>
    </location>
</feature>
<feature type="region of interest" description="Disordered" evidence="1">
    <location>
        <begin position="168"/>
        <end position="210"/>
    </location>
</feature>
<evidence type="ECO:0000313" key="3">
    <source>
        <dbReference type="Proteomes" id="UP001341281"/>
    </source>
</evidence>
<organism evidence="2 3">
    <name type="scientific">Paspalum notatum var. saurae</name>
    <dbReference type="NCBI Taxonomy" id="547442"/>
    <lineage>
        <taxon>Eukaryota</taxon>
        <taxon>Viridiplantae</taxon>
        <taxon>Streptophyta</taxon>
        <taxon>Embryophyta</taxon>
        <taxon>Tracheophyta</taxon>
        <taxon>Spermatophyta</taxon>
        <taxon>Magnoliopsida</taxon>
        <taxon>Liliopsida</taxon>
        <taxon>Poales</taxon>
        <taxon>Poaceae</taxon>
        <taxon>PACMAD clade</taxon>
        <taxon>Panicoideae</taxon>
        <taxon>Andropogonodae</taxon>
        <taxon>Paspaleae</taxon>
        <taxon>Paspalinae</taxon>
        <taxon>Paspalum</taxon>
    </lineage>
</organism>
<name>A0AAQ3SF54_PASNO</name>
<keyword evidence="3" id="KW-1185">Reference proteome</keyword>
<feature type="region of interest" description="Disordered" evidence="1">
    <location>
        <begin position="113"/>
        <end position="135"/>
    </location>
</feature>
<feature type="compositionally biased region" description="Low complexity" evidence="1">
    <location>
        <begin position="120"/>
        <end position="135"/>
    </location>
</feature>
<accession>A0AAQ3SF54</accession>
<dbReference type="EMBL" id="CP144745">
    <property type="protein sequence ID" value="WVZ54068.1"/>
    <property type="molecule type" value="Genomic_DNA"/>
</dbReference>
<feature type="compositionally biased region" description="Basic and acidic residues" evidence="1">
    <location>
        <begin position="38"/>
        <end position="65"/>
    </location>
</feature>
<evidence type="ECO:0000256" key="1">
    <source>
        <dbReference type="SAM" id="MobiDB-lite"/>
    </source>
</evidence>
<protein>
    <submittedName>
        <fullName evidence="2">Uncharacterized protein</fullName>
    </submittedName>
</protein>
<dbReference type="AlphaFoldDB" id="A0AAQ3SF54"/>
<sequence>MLCITAVGVEDMAGVVDYNRSMSRVRSSSTSTTSSRRSRVDEAQEEAREAREEARQAREEARQTREQSQQALAYMSSFMEQLRASFGPDVNIPQFCPPVFTPQTVQQAWTQPQRPPAWTQPRGPQMGPQGSQMPPQGFQPPPMGWMQQGPYWVPGPGPNYGPWIRPLPHVQVSGSHPGNVTPDAEIDPNEYLRNSVGGSGSGHNSNNPQS</sequence>
<reference evidence="2 3" key="1">
    <citation type="submission" date="2024-02" db="EMBL/GenBank/DDBJ databases">
        <title>High-quality chromosome-scale genome assembly of Pensacola bahiagrass (Paspalum notatum Flugge var. saurae).</title>
        <authorList>
            <person name="Vega J.M."/>
            <person name="Podio M."/>
            <person name="Orjuela J."/>
            <person name="Siena L.A."/>
            <person name="Pessino S.C."/>
            <person name="Combes M.C."/>
            <person name="Mariac C."/>
            <person name="Albertini E."/>
            <person name="Pupilli F."/>
            <person name="Ortiz J.P.A."/>
            <person name="Leblanc O."/>
        </authorList>
    </citation>
    <scope>NUCLEOTIDE SEQUENCE [LARGE SCALE GENOMIC DNA]</scope>
    <source>
        <strain evidence="2">R1</strain>
        <tissue evidence="2">Leaf</tissue>
    </source>
</reference>
<dbReference type="Proteomes" id="UP001341281">
    <property type="component" value="Chromosome 01"/>
</dbReference>